<dbReference type="Gene3D" id="3.30.559.30">
    <property type="entry name" value="Nonribosomal peptide synthetase, condensation domain"/>
    <property type="match status" value="1"/>
</dbReference>
<dbReference type="SUPFAM" id="SSF52777">
    <property type="entry name" value="CoA-dependent acyltransferases"/>
    <property type="match status" value="2"/>
</dbReference>
<dbReference type="PANTHER" id="PTHR45527:SF1">
    <property type="entry name" value="FATTY ACID SYNTHASE"/>
    <property type="match status" value="1"/>
</dbReference>
<evidence type="ECO:0000313" key="2">
    <source>
        <dbReference type="EMBL" id="MFC4602552.1"/>
    </source>
</evidence>
<keyword evidence="3" id="KW-1185">Reference proteome</keyword>
<dbReference type="InterPro" id="IPR023213">
    <property type="entry name" value="CAT-like_dom_sf"/>
</dbReference>
<evidence type="ECO:0000313" key="3">
    <source>
        <dbReference type="Proteomes" id="UP001595914"/>
    </source>
</evidence>
<feature type="domain" description="Condensation" evidence="1">
    <location>
        <begin position="66"/>
        <end position="467"/>
    </location>
</feature>
<proteinExistence type="predicted"/>
<name>A0ABV9FLK0_9NOCA</name>
<dbReference type="RefSeq" id="WP_378413780.1">
    <property type="nucleotide sequence ID" value="NZ_JBHSFO010000001.1"/>
</dbReference>
<protein>
    <submittedName>
        <fullName evidence="2">Condensation domain-containing protein</fullName>
    </submittedName>
</protein>
<evidence type="ECO:0000259" key="1">
    <source>
        <dbReference type="Pfam" id="PF00668"/>
    </source>
</evidence>
<dbReference type="Proteomes" id="UP001595914">
    <property type="component" value="Unassembled WGS sequence"/>
</dbReference>
<organism evidence="2 3">
    <name type="scientific">Rhodococcus kronopolitis</name>
    <dbReference type="NCBI Taxonomy" id="1460226"/>
    <lineage>
        <taxon>Bacteria</taxon>
        <taxon>Bacillati</taxon>
        <taxon>Actinomycetota</taxon>
        <taxon>Actinomycetes</taxon>
        <taxon>Mycobacteriales</taxon>
        <taxon>Nocardiaceae</taxon>
        <taxon>Rhodococcus</taxon>
    </lineage>
</organism>
<reference evidence="3" key="1">
    <citation type="journal article" date="2019" name="Int. J. Syst. Evol. Microbiol.">
        <title>The Global Catalogue of Microorganisms (GCM) 10K type strain sequencing project: providing services to taxonomists for standard genome sequencing and annotation.</title>
        <authorList>
            <consortium name="The Broad Institute Genomics Platform"/>
            <consortium name="The Broad Institute Genome Sequencing Center for Infectious Disease"/>
            <person name="Wu L."/>
            <person name="Ma J."/>
        </authorList>
    </citation>
    <scope>NUCLEOTIDE SEQUENCE [LARGE SCALE GENOMIC DNA]</scope>
    <source>
        <strain evidence="3">CCUG 54520</strain>
    </source>
</reference>
<accession>A0ABV9FLK0</accession>
<dbReference type="EMBL" id="JBHSFO010000001">
    <property type="protein sequence ID" value="MFC4602552.1"/>
    <property type="molecule type" value="Genomic_DNA"/>
</dbReference>
<dbReference type="Gene3D" id="3.30.559.10">
    <property type="entry name" value="Chloramphenicol acetyltransferase-like domain"/>
    <property type="match status" value="1"/>
</dbReference>
<gene>
    <name evidence="2" type="ORF">ACFO6S_02480</name>
</gene>
<dbReference type="PANTHER" id="PTHR45527">
    <property type="entry name" value="NONRIBOSOMAL PEPTIDE SYNTHETASE"/>
    <property type="match status" value="1"/>
</dbReference>
<comment type="caution">
    <text evidence="2">The sequence shown here is derived from an EMBL/GenBank/DDBJ whole genome shotgun (WGS) entry which is preliminary data.</text>
</comment>
<dbReference type="Pfam" id="PF00668">
    <property type="entry name" value="Condensation"/>
    <property type="match status" value="1"/>
</dbReference>
<dbReference type="InterPro" id="IPR001242">
    <property type="entry name" value="Condensation_dom"/>
</dbReference>
<sequence>MEFTELVDYPSTPGVLTEWLPVPADPDGTGTENWFADPRPSSFVQAARLREAADHTGPGKESWLGTAFEISGRLDEAAFERTLKVWIDRHEALRSHAAVNRDSGTLTRQTLDEGQVAVRSLCHGHVASAAEVLDRVQSLFDRATSPLSWPAYAFATVAAPDERSFTVYFAADHAIIDGLTIVLISNAIAALYREQRGGQQAGLIPVGSYLDYGVREREDAADLGDDDPVVRAWRHALDRNDGHLPRFPLELGDRPAEAVPQGSLSTWVLDPDSADAFGVACRKVGHSFFAGALACLGLVGAELTDADRFETVTPMHTRHDPYAASSVGWYVGVGPIGFDVRGARSFTELAGRAAEQVTAAKVCSRVPFDRVCEVLGRGARPRFVVSYMDIRFAPSASRWREWKARALRSKQYSHDVYIWINRTPEGVNIAARYPDTDIATDNVNRYLDRLRTLMEEVVRTGSCRVGEPSESRSKVITAQ</sequence>